<evidence type="ECO:0000313" key="4">
    <source>
        <dbReference type="EMBL" id="MFC1409024.1"/>
    </source>
</evidence>
<name>A0ABV6V5L8_9ACTN</name>
<dbReference type="InterPro" id="IPR001173">
    <property type="entry name" value="Glyco_trans_2-like"/>
</dbReference>
<keyword evidence="5" id="KW-1185">Reference proteome</keyword>
<dbReference type="PANTHER" id="PTHR22916:SF3">
    <property type="entry name" value="UDP-GLCNAC:BETAGAL BETA-1,3-N-ACETYLGLUCOSAMINYLTRANSFERASE-LIKE PROTEIN 1"/>
    <property type="match status" value="1"/>
</dbReference>
<evidence type="ECO:0000259" key="2">
    <source>
        <dbReference type="Pfam" id="PF00535"/>
    </source>
</evidence>
<feature type="domain" description="Glycosyltransferase 2-like" evidence="2">
    <location>
        <begin position="7"/>
        <end position="167"/>
    </location>
</feature>
<reference evidence="4 5" key="1">
    <citation type="submission" date="2024-09" db="EMBL/GenBank/DDBJ databases">
        <authorList>
            <person name="Lee S.D."/>
        </authorList>
    </citation>
    <scope>NUCLEOTIDE SEQUENCE [LARGE SCALE GENOMIC DNA]</scope>
    <source>
        <strain evidence="4 5">N1-1</strain>
    </source>
</reference>
<protein>
    <submittedName>
        <fullName evidence="4">Glycosyltransferase family 2 protein</fullName>
    </submittedName>
</protein>
<evidence type="ECO:0000313" key="5">
    <source>
        <dbReference type="Proteomes" id="UP001592582"/>
    </source>
</evidence>
<evidence type="ECO:0000256" key="1">
    <source>
        <dbReference type="SAM" id="MobiDB-lite"/>
    </source>
</evidence>
<dbReference type="InterPro" id="IPR029044">
    <property type="entry name" value="Nucleotide-diphossugar_trans"/>
</dbReference>
<feature type="domain" description="TarS/TarP linker" evidence="3">
    <location>
        <begin position="231"/>
        <end position="321"/>
    </location>
</feature>
<proteinExistence type="predicted"/>
<dbReference type="PANTHER" id="PTHR22916">
    <property type="entry name" value="GLYCOSYLTRANSFERASE"/>
    <property type="match status" value="1"/>
</dbReference>
<dbReference type="EMBL" id="JBHEZX010000003">
    <property type="protein sequence ID" value="MFC1409024.1"/>
    <property type="molecule type" value="Genomic_DNA"/>
</dbReference>
<dbReference type="InterPro" id="IPR054028">
    <property type="entry name" value="TarS/TarP_linker"/>
</dbReference>
<dbReference type="Proteomes" id="UP001592582">
    <property type="component" value="Unassembled WGS sequence"/>
</dbReference>
<organism evidence="4 5">
    <name type="scientific">Streptacidiphilus alkalitolerans</name>
    <dbReference type="NCBI Taxonomy" id="3342712"/>
    <lineage>
        <taxon>Bacteria</taxon>
        <taxon>Bacillati</taxon>
        <taxon>Actinomycetota</taxon>
        <taxon>Actinomycetes</taxon>
        <taxon>Kitasatosporales</taxon>
        <taxon>Streptomycetaceae</taxon>
        <taxon>Streptacidiphilus</taxon>
    </lineage>
</organism>
<dbReference type="RefSeq" id="WP_380504007.1">
    <property type="nucleotide sequence ID" value="NZ_JBHEZX010000003.1"/>
</dbReference>
<accession>A0ABV6V5L8</accession>
<dbReference type="Pfam" id="PF00535">
    <property type="entry name" value="Glycos_transf_2"/>
    <property type="match status" value="1"/>
</dbReference>
<comment type="caution">
    <text evidence="4">The sequence shown here is derived from an EMBL/GenBank/DDBJ whole genome shotgun (WGS) entry which is preliminary data.</text>
</comment>
<dbReference type="CDD" id="cd00761">
    <property type="entry name" value="Glyco_tranf_GTA_type"/>
    <property type="match status" value="1"/>
</dbReference>
<dbReference type="SUPFAM" id="SSF53448">
    <property type="entry name" value="Nucleotide-diphospho-sugar transferases"/>
    <property type="match status" value="1"/>
</dbReference>
<evidence type="ECO:0000259" key="3">
    <source>
        <dbReference type="Pfam" id="PF22181"/>
    </source>
</evidence>
<gene>
    <name evidence="4" type="ORF">ACEZDG_06985</name>
</gene>
<dbReference type="Gene3D" id="3.90.550.10">
    <property type="entry name" value="Spore Coat Polysaccharide Biosynthesis Protein SpsA, Chain A"/>
    <property type="match status" value="1"/>
</dbReference>
<feature type="region of interest" description="Disordered" evidence="1">
    <location>
        <begin position="493"/>
        <end position="528"/>
    </location>
</feature>
<dbReference type="Pfam" id="PF22181">
    <property type="entry name" value="TarS_linker"/>
    <property type="match status" value="1"/>
</dbReference>
<sequence>MPTPDVTVITPVHDTRDYLGPWFSSLLGQTMPRDRFEVIALNDGSTDGSARVLDELACTHPELLKVVHLPPTGGPARPRNVGLRLANGRYVFFLDSDDRLGPEALERLTAYADRLGSDVVLGKMAGINGRRVPRDVFRHNQKQADVISSGILYALTPAKLFRREFIERNRIRFRSDLLIGSDHPFVMESYLRARRISVLADCTCYYLVARDGGGNISLGPAVTASLRLPYMRASAETALRIAGPGKILDALLRRVLRIEFTDLLGPGFTALPPPEQCAALAALRAYLDDWYRAELSPSLPSWVRWRIHCVQQGKRAELCALIGTEQADGLGFRADGSGGGAPVLVSEGHAYARLPGFRDPAFGIPDSCYDITAELAVEHRLSGVALDRDGLTVAGTTALPRLAEAPSAVEVLARERGSGAVLRLPTVHHDGAFRARWAASELSRAGTWDLFAEVCCAGVRREVRIGSSRDPGLTLPSPCYWTTPYGNLSLLVPEPRERQTPAAEQDLAPEPGLGRGGGRGALVQRDDR</sequence>